<comment type="similarity">
    <text evidence="2">Belongs to the IFI6/IFI27 family.</text>
</comment>
<sequence length="210" mass="22953">MVSFLKFVVWLLVTRTATSTRIINGVSYSNQELPPYDRAELQSLRSEWTVGVDKAFKEHGVTLQEATDTEYALIPANFRQQEWQDHAKWYKIRWQDLPNIIKEWIKANPRQTASYIVDGVVFFAPTAASGPVLWLLGYTSVGPRAASFASFLQSKIGLVGGRSVFAFLQSAAMDGYGTAAVKMVTRLLAAALGSLGARLCGRAGGDGTGS</sequence>
<evidence type="ECO:0000256" key="3">
    <source>
        <dbReference type="ARBA" id="ARBA00022692"/>
    </source>
</evidence>
<comment type="subcellular location">
    <subcellularLocation>
        <location evidence="1">Membrane</location>
        <topology evidence="1">Multi-pass membrane protein</topology>
    </subcellularLocation>
</comment>
<keyword evidence="6" id="KW-0732">Signal</keyword>
<dbReference type="PANTHER" id="PTHR16932">
    <property type="entry name" value="INTERFERON ALPHA-INDUCIBLE PROTEIN 27"/>
    <property type="match status" value="1"/>
</dbReference>
<dbReference type="EMBL" id="JAPEIS010000013">
    <property type="protein sequence ID" value="KAJ8060455.1"/>
    <property type="molecule type" value="Genomic_DNA"/>
</dbReference>
<accession>A0A9X0ACS3</accession>
<dbReference type="Proteomes" id="UP001152300">
    <property type="component" value="Unassembled WGS sequence"/>
</dbReference>
<dbReference type="Gene3D" id="6.10.110.10">
    <property type="match status" value="1"/>
</dbReference>
<evidence type="ECO:0000256" key="4">
    <source>
        <dbReference type="ARBA" id="ARBA00022989"/>
    </source>
</evidence>
<name>A0A9X0ACS3_9HELO</name>
<dbReference type="AlphaFoldDB" id="A0A9X0ACS3"/>
<evidence type="ECO:0000256" key="2">
    <source>
        <dbReference type="ARBA" id="ARBA00007262"/>
    </source>
</evidence>
<evidence type="ECO:0000313" key="7">
    <source>
        <dbReference type="EMBL" id="KAJ8060455.1"/>
    </source>
</evidence>
<feature type="chain" id="PRO_5040969917" evidence="6">
    <location>
        <begin position="20"/>
        <end position="210"/>
    </location>
</feature>
<dbReference type="OrthoDB" id="440424at2759"/>
<proteinExistence type="inferred from homology"/>
<keyword evidence="5" id="KW-0472">Membrane</keyword>
<protein>
    <submittedName>
        <fullName evidence="7">Uncharacterized protein</fullName>
    </submittedName>
</protein>
<organism evidence="7 8">
    <name type="scientific">Sclerotinia nivalis</name>
    <dbReference type="NCBI Taxonomy" id="352851"/>
    <lineage>
        <taxon>Eukaryota</taxon>
        <taxon>Fungi</taxon>
        <taxon>Dikarya</taxon>
        <taxon>Ascomycota</taxon>
        <taxon>Pezizomycotina</taxon>
        <taxon>Leotiomycetes</taxon>
        <taxon>Helotiales</taxon>
        <taxon>Sclerotiniaceae</taxon>
        <taxon>Sclerotinia</taxon>
    </lineage>
</organism>
<feature type="signal peptide" evidence="6">
    <location>
        <begin position="1"/>
        <end position="19"/>
    </location>
</feature>
<dbReference type="GO" id="GO:0016020">
    <property type="term" value="C:membrane"/>
    <property type="evidence" value="ECO:0007669"/>
    <property type="project" value="UniProtKB-SubCell"/>
</dbReference>
<evidence type="ECO:0000256" key="6">
    <source>
        <dbReference type="SAM" id="SignalP"/>
    </source>
</evidence>
<dbReference type="InterPro" id="IPR038213">
    <property type="entry name" value="IFI6/IFI27-like_sf"/>
</dbReference>
<gene>
    <name evidence="7" type="ORF">OCU04_010780</name>
</gene>
<evidence type="ECO:0000256" key="1">
    <source>
        <dbReference type="ARBA" id="ARBA00004141"/>
    </source>
</evidence>
<keyword evidence="4" id="KW-1133">Transmembrane helix</keyword>
<dbReference type="PANTHER" id="PTHR16932:SF18">
    <property type="entry name" value="INTERFERON, ALPHA-INDUCIBLE PROTEIN 27-LIKE 2"/>
    <property type="match status" value="1"/>
</dbReference>
<evidence type="ECO:0000313" key="8">
    <source>
        <dbReference type="Proteomes" id="UP001152300"/>
    </source>
</evidence>
<dbReference type="InterPro" id="IPR009311">
    <property type="entry name" value="IFI6/IFI27-like"/>
</dbReference>
<comment type="caution">
    <text evidence="7">The sequence shown here is derived from an EMBL/GenBank/DDBJ whole genome shotgun (WGS) entry which is preliminary data.</text>
</comment>
<keyword evidence="8" id="KW-1185">Reference proteome</keyword>
<reference evidence="7" key="1">
    <citation type="submission" date="2022-11" db="EMBL/GenBank/DDBJ databases">
        <title>Genome Resource of Sclerotinia nivalis Strain SnTB1, a Plant Pathogen Isolated from American Ginseng.</title>
        <authorList>
            <person name="Fan S."/>
        </authorList>
    </citation>
    <scope>NUCLEOTIDE SEQUENCE</scope>
    <source>
        <strain evidence="7">SnTB1</strain>
    </source>
</reference>
<evidence type="ECO:0000256" key="5">
    <source>
        <dbReference type="ARBA" id="ARBA00023136"/>
    </source>
</evidence>
<keyword evidence="3" id="KW-0812">Transmembrane</keyword>